<evidence type="ECO:0000256" key="4">
    <source>
        <dbReference type="HAMAP-Rule" id="MF_01420"/>
    </source>
</evidence>
<protein>
    <recommendedName>
        <fullName evidence="4">Probable cell division protein WhiA</fullName>
    </recommendedName>
</protein>
<feature type="domain" description="Sporulation regulator WhiA C-terminal" evidence="5">
    <location>
        <begin position="224"/>
        <end position="303"/>
    </location>
</feature>
<dbReference type="GO" id="GO:0043937">
    <property type="term" value="P:regulation of sporulation"/>
    <property type="evidence" value="ECO:0007669"/>
    <property type="project" value="InterPro"/>
</dbReference>
<dbReference type="InterPro" id="IPR027434">
    <property type="entry name" value="Homing_endonucl"/>
</dbReference>
<evidence type="ECO:0000259" key="5">
    <source>
        <dbReference type="Pfam" id="PF02650"/>
    </source>
</evidence>
<dbReference type="HAMAP" id="MF_01420">
    <property type="entry name" value="HTH_type_WhiA"/>
    <property type="match status" value="1"/>
</dbReference>
<dbReference type="Proteomes" id="UP000430222">
    <property type="component" value="Unassembled WGS sequence"/>
</dbReference>
<dbReference type="InterPro" id="IPR039518">
    <property type="entry name" value="WhiA_LAGLIDADG_dom"/>
</dbReference>
<keyword evidence="9" id="KW-1185">Reference proteome</keyword>
<dbReference type="InterPro" id="IPR003802">
    <property type="entry name" value="Sporulation_regulator_WhiA"/>
</dbReference>
<dbReference type="Pfam" id="PF10298">
    <property type="entry name" value="WhiA_N"/>
    <property type="match status" value="1"/>
</dbReference>
<dbReference type="GO" id="GO:0003677">
    <property type="term" value="F:DNA binding"/>
    <property type="evidence" value="ECO:0007669"/>
    <property type="project" value="UniProtKB-UniRule"/>
</dbReference>
<feature type="domain" description="Sporulation transcription regulator WhiA N-terminal" evidence="6">
    <location>
        <begin position="21"/>
        <end position="109"/>
    </location>
</feature>
<dbReference type="Gene3D" id="3.10.28.10">
    <property type="entry name" value="Homing endonucleases"/>
    <property type="match status" value="1"/>
</dbReference>
<keyword evidence="3 4" id="KW-0131">Cell cycle</keyword>
<dbReference type="PANTHER" id="PTHR37307:SF1">
    <property type="entry name" value="CELL DIVISION PROTEIN WHIA-RELATED"/>
    <property type="match status" value="1"/>
</dbReference>
<dbReference type="InterPro" id="IPR018478">
    <property type="entry name" value="Sporu_reg_WhiA_N_dom"/>
</dbReference>
<accession>A0A6I2V0I4</accession>
<dbReference type="RefSeq" id="WP_154621617.1">
    <property type="nucleotide sequence ID" value="NZ_JBQHVT010000002.1"/>
</dbReference>
<feature type="domain" description="WhiA LAGLIDADG-like" evidence="7">
    <location>
        <begin position="131"/>
        <end position="221"/>
    </location>
</feature>
<dbReference type="Pfam" id="PF14527">
    <property type="entry name" value="LAGLIDADG_WhiA"/>
    <property type="match status" value="1"/>
</dbReference>
<evidence type="ECO:0000256" key="1">
    <source>
        <dbReference type="ARBA" id="ARBA00022618"/>
    </source>
</evidence>
<keyword evidence="2 4" id="KW-0238">DNA-binding</keyword>
<keyword evidence="1 4" id="KW-0132">Cell division</keyword>
<organism evidence="8 9">
    <name type="scientific">Selenomonas montiformis</name>
    <dbReference type="NCBI Taxonomy" id="2652285"/>
    <lineage>
        <taxon>Bacteria</taxon>
        <taxon>Bacillati</taxon>
        <taxon>Bacillota</taxon>
        <taxon>Negativicutes</taxon>
        <taxon>Selenomonadales</taxon>
        <taxon>Selenomonadaceae</taxon>
        <taxon>Selenomonas</taxon>
    </lineage>
</organism>
<dbReference type="PANTHER" id="PTHR37307">
    <property type="entry name" value="CELL DIVISION PROTEIN WHIA-RELATED"/>
    <property type="match status" value="1"/>
</dbReference>
<dbReference type="NCBIfam" id="TIGR00647">
    <property type="entry name" value="DNA_bind_WhiA"/>
    <property type="match status" value="1"/>
</dbReference>
<reference evidence="8 9" key="1">
    <citation type="submission" date="2019-08" db="EMBL/GenBank/DDBJ databases">
        <title>In-depth cultivation of the pig gut microbiome towards novel bacterial diversity and tailored functional studies.</title>
        <authorList>
            <person name="Wylensek D."/>
            <person name="Hitch T.C.A."/>
            <person name="Clavel T."/>
        </authorList>
    </citation>
    <scope>NUCLEOTIDE SEQUENCE [LARGE SCALE GENOMIC DNA]</scope>
    <source>
        <strain evidence="9">WCA-380-WT-3B3</strain>
    </source>
</reference>
<dbReference type="GO" id="GO:0051301">
    <property type="term" value="P:cell division"/>
    <property type="evidence" value="ECO:0007669"/>
    <property type="project" value="UniProtKB-UniRule"/>
</dbReference>
<dbReference type="SUPFAM" id="SSF55608">
    <property type="entry name" value="Homing endonucleases"/>
    <property type="match status" value="1"/>
</dbReference>
<evidence type="ECO:0000313" key="8">
    <source>
        <dbReference type="EMBL" id="MSV25850.1"/>
    </source>
</evidence>
<evidence type="ECO:0000259" key="6">
    <source>
        <dbReference type="Pfam" id="PF10298"/>
    </source>
</evidence>
<dbReference type="Pfam" id="PF02650">
    <property type="entry name" value="HTH_WhiA"/>
    <property type="match status" value="1"/>
</dbReference>
<dbReference type="EMBL" id="VUNL01000017">
    <property type="protein sequence ID" value="MSV25850.1"/>
    <property type="molecule type" value="Genomic_DNA"/>
</dbReference>
<name>A0A6I2V0I4_9FIRM</name>
<comment type="similarity">
    <text evidence="4">Belongs to the WhiA family.</text>
</comment>
<evidence type="ECO:0000256" key="3">
    <source>
        <dbReference type="ARBA" id="ARBA00023306"/>
    </source>
</evidence>
<gene>
    <name evidence="4 8" type="primary">whiA</name>
    <name evidence="8" type="ORF">FYJ78_11885</name>
</gene>
<comment type="caution">
    <text evidence="8">The sequence shown here is derived from an EMBL/GenBank/DDBJ whole genome shotgun (WGS) entry which is preliminary data.</text>
</comment>
<comment type="function">
    <text evidence="4">Involved in cell division and chromosome segregation.</text>
</comment>
<evidence type="ECO:0000259" key="7">
    <source>
        <dbReference type="Pfam" id="PF14527"/>
    </source>
</evidence>
<dbReference type="AlphaFoldDB" id="A0A6I2V0I4"/>
<dbReference type="InterPro" id="IPR023054">
    <property type="entry name" value="Sporulation_regulator_WhiA_C"/>
</dbReference>
<evidence type="ECO:0000256" key="2">
    <source>
        <dbReference type="ARBA" id="ARBA00023125"/>
    </source>
</evidence>
<sequence length="314" mass="34832">MPSFATEVKNELARLNEESACCRLAELAALLRMSAAITIGLHHTFGLNLTTKNAAVARKALLLLKKEGGGIRTEITVRRSRQLNKNNDYTVRVMPSPAVNDLMKKLGFLQGDRLNMENDMGLLKKNCCRVAYLRGAFQGGGSVNRPEASYHLELVTGSYELGKLLHTLLKRMNFPAGFTDRKDVYLVYLKECDAIIDFLSMIRAAKAAEAFEVARNLKEVRGQVNRLVNCETANLQKTVDAAGRQLAAIRVLARTGCLSRLPQKLQAAARVRQENPDANLTELAGMLGISKPGMSYRMRRLQEEAAALPQMEQR</sequence>
<evidence type="ECO:0000313" key="9">
    <source>
        <dbReference type="Proteomes" id="UP000430222"/>
    </source>
</evidence>
<proteinExistence type="inferred from homology"/>